<accession>K0THE8</accession>
<evidence type="ECO:0000313" key="3">
    <source>
        <dbReference type="Proteomes" id="UP000266841"/>
    </source>
</evidence>
<organism evidence="2 3">
    <name type="scientific">Thalassiosira oceanica</name>
    <name type="common">Marine diatom</name>
    <dbReference type="NCBI Taxonomy" id="159749"/>
    <lineage>
        <taxon>Eukaryota</taxon>
        <taxon>Sar</taxon>
        <taxon>Stramenopiles</taxon>
        <taxon>Ochrophyta</taxon>
        <taxon>Bacillariophyta</taxon>
        <taxon>Coscinodiscophyceae</taxon>
        <taxon>Thalassiosirophycidae</taxon>
        <taxon>Thalassiosirales</taxon>
        <taxon>Thalassiosiraceae</taxon>
        <taxon>Thalassiosira</taxon>
    </lineage>
</organism>
<dbReference type="AlphaFoldDB" id="K0THE8"/>
<feature type="non-terminal residue" evidence="2">
    <location>
        <position position="1"/>
    </location>
</feature>
<evidence type="ECO:0000313" key="2">
    <source>
        <dbReference type="EMBL" id="EJK69897.1"/>
    </source>
</evidence>
<keyword evidence="3" id="KW-1185">Reference proteome</keyword>
<comment type="caution">
    <text evidence="2">The sequence shown here is derived from an EMBL/GenBank/DDBJ whole genome shotgun (WGS) entry which is preliminary data.</text>
</comment>
<feature type="region of interest" description="Disordered" evidence="1">
    <location>
        <begin position="127"/>
        <end position="157"/>
    </location>
</feature>
<feature type="compositionally biased region" description="Polar residues" evidence="1">
    <location>
        <begin position="127"/>
        <end position="138"/>
    </location>
</feature>
<dbReference type="EMBL" id="AGNL01009403">
    <property type="protein sequence ID" value="EJK69897.1"/>
    <property type="molecule type" value="Genomic_DNA"/>
</dbReference>
<sequence>VGVDENNKRAVELEYKRLDNIEDEDERRRALDHFYGLTEELPSDEQLAEFDRVQTMDDTPNTQVRASCAADSPTDGSVPAKPCSRTDRPRGEDPRTAPLLQSTNAGYHARCPETLVETCRNDNEIAQPSLRSLTTAHRSSSRRSELNTTAATYRRLD</sequence>
<proteinExistence type="predicted"/>
<dbReference type="Proteomes" id="UP000266841">
    <property type="component" value="Unassembled WGS sequence"/>
</dbReference>
<feature type="compositionally biased region" description="Basic and acidic residues" evidence="1">
    <location>
        <begin position="84"/>
        <end position="95"/>
    </location>
</feature>
<feature type="compositionally biased region" description="Polar residues" evidence="1">
    <location>
        <begin position="56"/>
        <end position="65"/>
    </location>
</feature>
<gene>
    <name evidence="2" type="ORF">THAOC_08805</name>
</gene>
<reference evidence="2 3" key="1">
    <citation type="journal article" date="2012" name="Genome Biol.">
        <title>Genome and low-iron response of an oceanic diatom adapted to chronic iron limitation.</title>
        <authorList>
            <person name="Lommer M."/>
            <person name="Specht M."/>
            <person name="Roy A.S."/>
            <person name="Kraemer L."/>
            <person name="Andreson R."/>
            <person name="Gutowska M.A."/>
            <person name="Wolf J."/>
            <person name="Bergner S.V."/>
            <person name="Schilhabel M.B."/>
            <person name="Klostermeier U.C."/>
            <person name="Beiko R.G."/>
            <person name="Rosenstiel P."/>
            <person name="Hippler M."/>
            <person name="Laroche J."/>
        </authorList>
    </citation>
    <scope>NUCLEOTIDE SEQUENCE [LARGE SCALE GENOMIC DNA]</scope>
    <source>
        <strain evidence="2 3">CCMP1005</strain>
    </source>
</reference>
<name>K0THE8_THAOC</name>
<evidence type="ECO:0000256" key="1">
    <source>
        <dbReference type="SAM" id="MobiDB-lite"/>
    </source>
</evidence>
<protein>
    <submittedName>
        <fullName evidence="2">Uncharacterized protein</fullName>
    </submittedName>
</protein>
<feature type="region of interest" description="Disordered" evidence="1">
    <location>
        <begin position="53"/>
        <end position="108"/>
    </location>
</feature>